<evidence type="ECO:0000259" key="2">
    <source>
        <dbReference type="Pfam" id="PF25583"/>
    </source>
</evidence>
<dbReference type="PANTHER" id="PTHR34580">
    <property type="match status" value="1"/>
</dbReference>
<protein>
    <submittedName>
        <fullName evidence="3">WYL domain-containing protein</fullName>
    </submittedName>
</protein>
<feature type="domain" description="WYL" evidence="1">
    <location>
        <begin position="189"/>
        <end position="253"/>
    </location>
</feature>
<organism evidence="3 4">
    <name type="scientific">Sphingobacterium cellulitidis</name>
    <dbReference type="NCBI Taxonomy" id="1768011"/>
    <lineage>
        <taxon>Bacteria</taxon>
        <taxon>Pseudomonadati</taxon>
        <taxon>Bacteroidota</taxon>
        <taxon>Sphingobacteriia</taxon>
        <taxon>Sphingobacteriales</taxon>
        <taxon>Sphingobacteriaceae</taxon>
        <taxon>Sphingobacterium</taxon>
    </lineage>
</organism>
<dbReference type="Proteomes" id="UP000614460">
    <property type="component" value="Unassembled WGS sequence"/>
</dbReference>
<dbReference type="InterPro" id="IPR026881">
    <property type="entry name" value="WYL_dom"/>
</dbReference>
<feature type="domain" description="WCX" evidence="2">
    <location>
        <begin position="289"/>
        <end position="357"/>
    </location>
</feature>
<gene>
    <name evidence="3" type="ORF">GCM10011516_12200</name>
</gene>
<accession>A0A8H9KX13</accession>
<dbReference type="AlphaFoldDB" id="A0A8H9KX13"/>
<reference evidence="3" key="1">
    <citation type="journal article" date="2014" name="Int. J. Syst. Evol. Microbiol.">
        <title>Complete genome sequence of Corynebacterium casei LMG S-19264T (=DSM 44701T), isolated from a smear-ripened cheese.</title>
        <authorList>
            <consortium name="US DOE Joint Genome Institute (JGI-PGF)"/>
            <person name="Walter F."/>
            <person name="Albersmeier A."/>
            <person name="Kalinowski J."/>
            <person name="Ruckert C."/>
        </authorList>
    </citation>
    <scope>NUCLEOTIDE SEQUENCE</scope>
    <source>
        <strain evidence="3">CGMCC 1.15966</strain>
    </source>
</reference>
<evidence type="ECO:0000313" key="3">
    <source>
        <dbReference type="EMBL" id="GGE15984.1"/>
    </source>
</evidence>
<dbReference type="PROSITE" id="PS52050">
    <property type="entry name" value="WYL"/>
    <property type="match status" value="1"/>
</dbReference>
<proteinExistence type="predicted"/>
<comment type="caution">
    <text evidence="3">The sequence shown here is derived from an EMBL/GenBank/DDBJ whole genome shotgun (WGS) entry which is preliminary data.</text>
</comment>
<dbReference type="Pfam" id="PF13280">
    <property type="entry name" value="WYL"/>
    <property type="match status" value="1"/>
</dbReference>
<dbReference type="InterPro" id="IPR057727">
    <property type="entry name" value="WCX_dom"/>
</dbReference>
<keyword evidence="4" id="KW-1185">Reference proteome</keyword>
<evidence type="ECO:0000259" key="1">
    <source>
        <dbReference type="Pfam" id="PF13280"/>
    </source>
</evidence>
<name>A0A8H9KX13_9SPHI</name>
<dbReference type="PANTHER" id="PTHR34580:SF9">
    <property type="entry name" value="SLL5097 PROTEIN"/>
    <property type="match status" value="1"/>
</dbReference>
<reference evidence="3" key="2">
    <citation type="submission" date="2020-09" db="EMBL/GenBank/DDBJ databases">
        <authorList>
            <person name="Sun Q."/>
            <person name="Zhou Y."/>
        </authorList>
    </citation>
    <scope>NUCLEOTIDE SEQUENCE</scope>
    <source>
        <strain evidence="3">CGMCC 1.15966</strain>
    </source>
</reference>
<dbReference type="Pfam" id="PF25583">
    <property type="entry name" value="WCX"/>
    <property type="match status" value="1"/>
</dbReference>
<evidence type="ECO:0000313" key="4">
    <source>
        <dbReference type="Proteomes" id="UP000614460"/>
    </source>
</evidence>
<sequence>MNKMKLTFTTQINCVVNIISLTLNKRKENTNAMSTNKLALIRYKIIDQCLQQKHRKWTLEDLIEKVSEGLYELEGIHSGISKRTIQGDIQLMRSNKLGYNAPIVVKDRRYYRYEDPDYSINNSPISNMDMQKIKDALDLLKHLNGFSFFEEMSDMIIRLDNRLNSSQKDGKSIVQMEANPLLKGLKWITPLYQAIKEETPVLIKYKSFRSKHESSEVYNPYLLKEFRNRWFLIARKKNENSLITLALDRIKEVDEMSKAGYQPNEDIDFDRYFSDTIGVTKSAKDRGQKVILEVDASNAPYVETKPFHASQQLLKKNDDGSIKIRIDVVLNLELEREILGFGECIKVIQPKSLERRISYRLFKATKQYFEINRIYPE</sequence>
<dbReference type="InterPro" id="IPR051534">
    <property type="entry name" value="CBASS_pafABC_assoc_protein"/>
</dbReference>
<dbReference type="EMBL" id="BMKM01000002">
    <property type="protein sequence ID" value="GGE15984.1"/>
    <property type="molecule type" value="Genomic_DNA"/>
</dbReference>